<dbReference type="AlphaFoldDB" id="A0A450YF16"/>
<organism evidence="1">
    <name type="scientific">Candidatus Kentrum sp. TC</name>
    <dbReference type="NCBI Taxonomy" id="2126339"/>
    <lineage>
        <taxon>Bacteria</taxon>
        <taxon>Pseudomonadati</taxon>
        <taxon>Pseudomonadota</taxon>
        <taxon>Gammaproteobacteria</taxon>
        <taxon>Candidatus Kentrum</taxon>
    </lineage>
</organism>
<proteinExistence type="predicted"/>
<gene>
    <name evidence="1" type="ORF">BECKTC1821E_GA0114239_100649</name>
</gene>
<protein>
    <submittedName>
        <fullName evidence="1">Uncharacterized protein</fullName>
    </submittedName>
</protein>
<dbReference type="EMBL" id="CAADFT010000006">
    <property type="protein sequence ID" value="VFK40065.1"/>
    <property type="molecule type" value="Genomic_DNA"/>
</dbReference>
<reference evidence="1" key="1">
    <citation type="submission" date="2019-02" db="EMBL/GenBank/DDBJ databases">
        <authorList>
            <person name="Gruber-Vodicka R. H."/>
            <person name="Seah K. B. B."/>
        </authorList>
    </citation>
    <scope>NUCLEOTIDE SEQUENCE</scope>
    <source>
        <strain evidence="1">BECK_BZ125</strain>
    </source>
</reference>
<sequence>MSTSFGKIKNSDARARNTPFGPWREALTCSLSHLGYIHEFRALCAGAVTLCDNTGCSSLPVGVNWDTIKDIRARYLHRRFDKPKLSKLDRIAIDEIRLGTSSGYLTI</sequence>
<name>A0A450YF16_9GAMM</name>
<accession>A0A450YF16</accession>
<evidence type="ECO:0000313" key="1">
    <source>
        <dbReference type="EMBL" id="VFK40065.1"/>
    </source>
</evidence>